<dbReference type="InterPro" id="IPR000504">
    <property type="entry name" value="RRM_dom"/>
</dbReference>
<dbReference type="Proteomes" id="UP001152799">
    <property type="component" value="Chromosome 2"/>
</dbReference>
<dbReference type="EMBL" id="OU892278">
    <property type="protein sequence ID" value="CAG9764646.1"/>
    <property type="molecule type" value="Genomic_DNA"/>
</dbReference>
<dbReference type="OrthoDB" id="448399at2759"/>
<name>A0A9N9QM85_9CUCU</name>
<dbReference type="AlphaFoldDB" id="A0A9N9QM85"/>
<evidence type="ECO:0000259" key="4">
    <source>
        <dbReference type="PROSITE" id="PS50102"/>
    </source>
</evidence>
<dbReference type="GO" id="GO:0030626">
    <property type="term" value="F:U12 snRNA binding"/>
    <property type="evidence" value="ECO:0007669"/>
    <property type="project" value="TreeGrafter"/>
</dbReference>
<dbReference type="InterPro" id="IPR035979">
    <property type="entry name" value="RBD_domain_sf"/>
</dbReference>
<evidence type="ECO:0000256" key="2">
    <source>
        <dbReference type="PROSITE-ProRule" id="PRU00176"/>
    </source>
</evidence>
<dbReference type="PROSITE" id="PS50102">
    <property type="entry name" value="RRM"/>
    <property type="match status" value="1"/>
</dbReference>
<proteinExistence type="predicted"/>
<evidence type="ECO:0000256" key="1">
    <source>
        <dbReference type="ARBA" id="ARBA00022884"/>
    </source>
</evidence>
<dbReference type="InterPro" id="IPR012677">
    <property type="entry name" value="Nucleotide-bd_a/b_plait_sf"/>
</dbReference>
<dbReference type="InterPro" id="IPR045164">
    <property type="entry name" value="RBM41/RNPC3"/>
</dbReference>
<dbReference type="GO" id="GO:0097157">
    <property type="term" value="F:pre-mRNA intronic binding"/>
    <property type="evidence" value="ECO:0007669"/>
    <property type="project" value="TreeGrafter"/>
</dbReference>
<dbReference type="PANTHER" id="PTHR16105:SF0">
    <property type="entry name" value="RNA-BINDING REGION-CONTAINING PROTEIN 3"/>
    <property type="match status" value="1"/>
</dbReference>
<evidence type="ECO:0000313" key="5">
    <source>
        <dbReference type="EMBL" id="CAG9764646.1"/>
    </source>
</evidence>
<feature type="domain" description="RRM" evidence="4">
    <location>
        <begin position="152"/>
        <end position="221"/>
    </location>
</feature>
<dbReference type="Pfam" id="PF00076">
    <property type="entry name" value="RRM_1"/>
    <property type="match status" value="1"/>
</dbReference>
<keyword evidence="6" id="KW-1185">Reference proteome</keyword>
<accession>A0A9N9QM85</accession>
<reference evidence="5" key="1">
    <citation type="submission" date="2022-01" db="EMBL/GenBank/DDBJ databases">
        <authorList>
            <person name="King R."/>
        </authorList>
    </citation>
    <scope>NUCLEOTIDE SEQUENCE</scope>
</reference>
<evidence type="ECO:0000313" key="6">
    <source>
        <dbReference type="Proteomes" id="UP001152799"/>
    </source>
</evidence>
<dbReference type="SMART" id="SM00360">
    <property type="entry name" value="RRM"/>
    <property type="match status" value="1"/>
</dbReference>
<protein>
    <recommendedName>
        <fullName evidence="4">RRM domain-containing protein</fullName>
    </recommendedName>
</protein>
<dbReference type="PANTHER" id="PTHR16105">
    <property type="entry name" value="RNA-BINDING REGION-CONTAINING PROTEIN 3"/>
    <property type="match status" value="1"/>
</dbReference>
<sequence>MEQAGSSSSSRKPGRVGKAPIQCQSCLNLQQLAGHHLGSHGIPHALAALGEISARLRILNEEAIVLGAVVRSAVESMSRAHRTPAQNKALSAAYTTVVRNHLGLFSLIYNEEAQMIHRLLVEVADEQELQEPQVHHTPPDSPPPLPAKRTRNLGKKVDEKSLERFLGNFEIGSFTIRIMNGKMKGQAFITFQNQVQATQGLEALNGVFIDGKPIIAQFGKVQEFS</sequence>
<dbReference type="SUPFAM" id="SSF54928">
    <property type="entry name" value="RNA-binding domain, RBD"/>
    <property type="match status" value="1"/>
</dbReference>
<feature type="region of interest" description="Disordered" evidence="3">
    <location>
        <begin position="129"/>
        <end position="153"/>
    </location>
</feature>
<organism evidence="5 6">
    <name type="scientific">Ceutorhynchus assimilis</name>
    <name type="common">cabbage seed weevil</name>
    <dbReference type="NCBI Taxonomy" id="467358"/>
    <lineage>
        <taxon>Eukaryota</taxon>
        <taxon>Metazoa</taxon>
        <taxon>Ecdysozoa</taxon>
        <taxon>Arthropoda</taxon>
        <taxon>Hexapoda</taxon>
        <taxon>Insecta</taxon>
        <taxon>Pterygota</taxon>
        <taxon>Neoptera</taxon>
        <taxon>Endopterygota</taxon>
        <taxon>Coleoptera</taxon>
        <taxon>Polyphaga</taxon>
        <taxon>Cucujiformia</taxon>
        <taxon>Curculionidae</taxon>
        <taxon>Ceutorhynchinae</taxon>
        <taxon>Ceutorhynchus</taxon>
    </lineage>
</organism>
<gene>
    <name evidence="5" type="ORF">CEUTPL_LOCUS5280</name>
</gene>
<evidence type="ECO:0000256" key="3">
    <source>
        <dbReference type="SAM" id="MobiDB-lite"/>
    </source>
</evidence>
<dbReference type="GO" id="GO:0005689">
    <property type="term" value="C:U12-type spliceosomal complex"/>
    <property type="evidence" value="ECO:0007669"/>
    <property type="project" value="TreeGrafter"/>
</dbReference>
<keyword evidence="1 2" id="KW-0694">RNA-binding</keyword>
<dbReference type="Gene3D" id="3.30.70.330">
    <property type="match status" value="1"/>
</dbReference>
<dbReference type="GO" id="GO:0000398">
    <property type="term" value="P:mRNA splicing, via spliceosome"/>
    <property type="evidence" value="ECO:0007669"/>
    <property type="project" value="TreeGrafter"/>
</dbReference>